<feature type="region of interest" description="Disordered" evidence="1">
    <location>
        <begin position="1"/>
        <end position="45"/>
    </location>
</feature>
<feature type="compositionally biased region" description="Basic and acidic residues" evidence="1">
    <location>
        <begin position="13"/>
        <end position="23"/>
    </location>
</feature>
<evidence type="ECO:0000256" key="1">
    <source>
        <dbReference type="SAM" id="MobiDB-lite"/>
    </source>
</evidence>
<name>A0ABD0YQL8_9HEMI</name>
<feature type="compositionally biased region" description="Basic residues" evidence="1">
    <location>
        <begin position="1"/>
        <end position="12"/>
    </location>
</feature>
<sequence>MASKRRNMFHKNKTQETTEKGPEEADNDPLTSRSSGTSPLQSSSSMLLLHTQCETRLGYGCNLSRNNLTIWAPRRRPINQSTDNAICCQTPWPATYCRIDKDPGPTLLIPLVIIFSSRINSKPNG</sequence>
<feature type="compositionally biased region" description="Low complexity" evidence="1">
    <location>
        <begin position="32"/>
        <end position="45"/>
    </location>
</feature>
<accession>A0ABD0YQL8</accession>
<reference evidence="2 3" key="1">
    <citation type="submission" date="2024-07" db="EMBL/GenBank/DDBJ databases">
        <title>Chromosome-level genome assembly of the water stick insect Ranatra chinensis (Heteroptera: Nepidae).</title>
        <authorList>
            <person name="Liu X."/>
        </authorList>
    </citation>
    <scope>NUCLEOTIDE SEQUENCE [LARGE SCALE GENOMIC DNA]</scope>
    <source>
        <strain evidence="2">Cailab_2021Rc</strain>
        <tissue evidence="2">Muscle</tissue>
    </source>
</reference>
<protein>
    <submittedName>
        <fullName evidence="2">Uncharacterized protein</fullName>
    </submittedName>
</protein>
<organism evidence="2 3">
    <name type="scientific">Ranatra chinensis</name>
    <dbReference type="NCBI Taxonomy" id="642074"/>
    <lineage>
        <taxon>Eukaryota</taxon>
        <taxon>Metazoa</taxon>
        <taxon>Ecdysozoa</taxon>
        <taxon>Arthropoda</taxon>
        <taxon>Hexapoda</taxon>
        <taxon>Insecta</taxon>
        <taxon>Pterygota</taxon>
        <taxon>Neoptera</taxon>
        <taxon>Paraneoptera</taxon>
        <taxon>Hemiptera</taxon>
        <taxon>Heteroptera</taxon>
        <taxon>Panheteroptera</taxon>
        <taxon>Nepomorpha</taxon>
        <taxon>Nepidae</taxon>
        <taxon>Ranatrinae</taxon>
        <taxon>Ranatra</taxon>
    </lineage>
</organism>
<proteinExistence type="predicted"/>
<dbReference type="AlphaFoldDB" id="A0ABD0YQL8"/>
<keyword evidence="3" id="KW-1185">Reference proteome</keyword>
<evidence type="ECO:0000313" key="3">
    <source>
        <dbReference type="Proteomes" id="UP001558652"/>
    </source>
</evidence>
<dbReference type="EMBL" id="JBFDAA010000010">
    <property type="protein sequence ID" value="KAL1124807.1"/>
    <property type="molecule type" value="Genomic_DNA"/>
</dbReference>
<comment type="caution">
    <text evidence="2">The sequence shown here is derived from an EMBL/GenBank/DDBJ whole genome shotgun (WGS) entry which is preliminary data.</text>
</comment>
<dbReference type="Proteomes" id="UP001558652">
    <property type="component" value="Unassembled WGS sequence"/>
</dbReference>
<evidence type="ECO:0000313" key="2">
    <source>
        <dbReference type="EMBL" id="KAL1124807.1"/>
    </source>
</evidence>
<gene>
    <name evidence="2" type="ORF">AAG570_001428</name>
</gene>